<dbReference type="Proteomes" id="UP001237780">
    <property type="component" value="Unassembled WGS sequence"/>
</dbReference>
<organism evidence="2 3">
    <name type="scientific">Phyllobacterium ifriqiyense</name>
    <dbReference type="NCBI Taxonomy" id="314238"/>
    <lineage>
        <taxon>Bacteria</taxon>
        <taxon>Pseudomonadati</taxon>
        <taxon>Pseudomonadota</taxon>
        <taxon>Alphaproteobacteria</taxon>
        <taxon>Hyphomicrobiales</taxon>
        <taxon>Phyllobacteriaceae</taxon>
        <taxon>Phyllobacterium</taxon>
    </lineage>
</organism>
<proteinExistence type="predicted"/>
<name>A0ABU0SB01_9HYPH</name>
<sequence>MKKRTRKNWKTSTGVQLSLFSWEPSSPSQKVRKAKDGGANHRDRPSQNEDPFTQARGRIPLYGSASADYPD</sequence>
<dbReference type="RefSeq" id="WP_307280246.1">
    <property type="nucleotide sequence ID" value="NZ_JAUSZT010000003.1"/>
</dbReference>
<keyword evidence="3" id="KW-1185">Reference proteome</keyword>
<evidence type="ECO:0000256" key="1">
    <source>
        <dbReference type="SAM" id="MobiDB-lite"/>
    </source>
</evidence>
<comment type="caution">
    <text evidence="2">The sequence shown here is derived from an EMBL/GenBank/DDBJ whole genome shotgun (WGS) entry which is preliminary data.</text>
</comment>
<evidence type="ECO:0000313" key="3">
    <source>
        <dbReference type="Proteomes" id="UP001237780"/>
    </source>
</evidence>
<protein>
    <submittedName>
        <fullName evidence="2">Uncharacterized protein</fullName>
    </submittedName>
</protein>
<evidence type="ECO:0000313" key="2">
    <source>
        <dbReference type="EMBL" id="MDQ0996908.1"/>
    </source>
</evidence>
<feature type="compositionally biased region" description="Basic and acidic residues" evidence="1">
    <location>
        <begin position="34"/>
        <end position="47"/>
    </location>
</feature>
<feature type="compositionally biased region" description="Polar residues" evidence="1">
    <location>
        <begin position="20"/>
        <end position="29"/>
    </location>
</feature>
<gene>
    <name evidence="2" type="ORF">QFZ34_002090</name>
</gene>
<reference evidence="2 3" key="1">
    <citation type="submission" date="2023-07" db="EMBL/GenBank/DDBJ databases">
        <title>Comparative genomics of wheat-associated soil bacteria to identify genetic determinants of phenazine resistance.</title>
        <authorList>
            <person name="Mouncey N."/>
        </authorList>
    </citation>
    <scope>NUCLEOTIDE SEQUENCE [LARGE SCALE GENOMIC DNA]</scope>
    <source>
        <strain evidence="2 3">W4I11</strain>
    </source>
</reference>
<feature type="region of interest" description="Disordered" evidence="1">
    <location>
        <begin position="20"/>
        <end position="71"/>
    </location>
</feature>
<dbReference type="EMBL" id="JAUSZT010000003">
    <property type="protein sequence ID" value="MDQ0996908.1"/>
    <property type="molecule type" value="Genomic_DNA"/>
</dbReference>
<accession>A0ABU0SB01</accession>